<dbReference type="Proteomes" id="UP000076532">
    <property type="component" value="Unassembled WGS sequence"/>
</dbReference>
<feature type="coiled-coil region" evidence="1">
    <location>
        <begin position="174"/>
        <end position="208"/>
    </location>
</feature>
<gene>
    <name evidence="3" type="ORF">FIBSPDRAFT_1049120</name>
</gene>
<name>A0A166CSC3_9AGAM</name>
<accession>A0A166CSC3</accession>
<evidence type="ECO:0000313" key="3">
    <source>
        <dbReference type="EMBL" id="KZP13951.1"/>
    </source>
</evidence>
<dbReference type="OrthoDB" id="3225650at2759"/>
<dbReference type="EMBL" id="KV417625">
    <property type="protein sequence ID" value="KZP13951.1"/>
    <property type="molecule type" value="Genomic_DNA"/>
</dbReference>
<proteinExistence type="predicted"/>
<evidence type="ECO:0000313" key="4">
    <source>
        <dbReference type="Proteomes" id="UP000076532"/>
    </source>
</evidence>
<feature type="region of interest" description="Disordered" evidence="2">
    <location>
        <begin position="66"/>
        <end position="138"/>
    </location>
</feature>
<reference evidence="3 4" key="1">
    <citation type="journal article" date="2016" name="Mol. Biol. Evol.">
        <title>Comparative Genomics of Early-Diverging Mushroom-Forming Fungi Provides Insights into the Origins of Lignocellulose Decay Capabilities.</title>
        <authorList>
            <person name="Nagy L.G."/>
            <person name="Riley R."/>
            <person name="Tritt A."/>
            <person name="Adam C."/>
            <person name="Daum C."/>
            <person name="Floudas D."/>
            <person name="Sun H."/>
            <person name="Yadav J.S."/>
            <person name="Pangilinan J."/>
            <person name="Larsson K.H."/>
            <person name="Matsuura K."/>
            <person name="Barry K."/>
            <person name="Labutti K."/>
            <person name="Kuo R."/>
            <person name="Ohm R.A."/>
            <person name="Bhattacharya S.S."/>
            <person name="Shirouzu T."/>
            <person name="Yoshinaga Y."/>
            <person name="Martin F.M."/>
            <person name="Grigoriev I.V."/>
            <person name="Hibbett D.S."/>
        </authorList>
    </citation>
    <scope>NUCLEOTIDE SEQUENCE [LARGE SCALE GENOMIC DNA]</scope>
    <source>
        <strain evidence="3 4">CBS 109695</strain>
    </source>
</reference>
<dbReference type="AlphaFoldDB" id="A0A166CSC3"/>
<protein>
    <submittedName>
        <fullName evidence="3">Uncharacterized protein</fullName>
    </submittedName>
</protein>
<keyword evidence="1" id="KW-0175">Coiled coil</keyword>
<feature type="compositionally biased region" description="Polar residues" evidence="2">
    <location>
        <begin position="111"/>
        <end position="125"/>
    </location>
</feature>
<sequence length="354" mass="38250">MASPPRNPLASSESNESFDALIDLLASENVAEDPRFNQHASTGLRDDEGNLDLGKIHSFFAAGRDSERVSVNPRSPENRPFGNAFSIPVEGNQEPASSSPTPALSWGFHDIQTSGRATNNSSTAAPRSLSPDGTGHSVNMSTFVFPPANRNTQTLGPGEPHESVKSLVSSKSPVDVIDLEIQSLNEALRLANEEVRQLRQQCDELLASSRSPRSPNHIAQHRIDQPGDMDAHITRAIGEMPPPGLSLPTEVEMLTEEAAKNALSTILHALSLPLSCLQEGIAPVDSSSTARPGTIADVQSALAFTKETDELVWRRSKYNLTNGVGPSGGIFDPENISAIQQRLELWERVVRQYP</sequence>
<keyword evidence="4" id="KW-1185">Reference proteome</keyword>
<evidence type="ECO:0000256" key="1">
    <source>
        <dbReference type="SAM" id="Coils"/>
    </source>
</evidence>
<organism evidence="3 4">
    <name type="scientific">Athelia psychrophila</name>
    <dbReference type="NCBI Taxonomy" id="1759441"/>
    <lineage>
        <taxon>Eukaryota</taxon>
        <taxon>Fungi</taxon>
        <taxon>Dikarya</taxon>
        <taxon>Basidiomycota</taxon>
        <taxon>Agaricomycotina</taxon>
        <taxon>Agaricomycetes</taxon>
        <taxon>Agaricomycetidae</taxon>
        <taxon>Atheliales</taxon>
        <taxon>Atheliaceae</taxon>
        <taxon>Athelia</taxon>
    </lineage>
</organism>
<evidence type="ECO:0000256" key="2">
    <source>
        <dbReference type="SAM" id="MobiDB-lite"/>
    </source>
</evidence>